<dbReference type="PANTHER" id="PTHR43133:SF45">
    <property type="entry name" value="RNA POLYMERASE ECF-TYPE SIGMA FACTOR"/>
    <property type="match status" value="1"/>
</dbReference>
<evidence type="ECO:0000256" key="2">
    <source>
        <dbReference type="ARBA" id="ARBA00023082"/>
    </source>
</evidence>
<dbReference type="RefSeq" id="WP_184201973.1">
    <property type="nucleotide sequence ID" value="NZ_JACIIV010000026.1"/>
</dbReference>
<dbReference type="GO" id="GO:0006352">
    <property type="term" value="P:DNA-templated transcription initiation"/>
    <property type="evidence" value="ECO:0007669"/>
    <property type="project" value="InterPro"/>
</dbReference>
<comment type="caution">
    <text evidence="5">The sequence shown here is derived from an EMBL/GenBank/DDBJ whole genome shotgun (WGS) entry which is preliminary data.</text>
</comment>
<dbReference type="InterPro" id="IPR039425">
    <property type="entry name" value="RNA_pol_sigma-70-like"/>
</dbReference>
<dbReference type="InterPro" id="IPR007627">
    <property type="entry name" value="RNA_pol_sigma70_r2"/>
</dbReference>
<dbReference type="InterPro" id="IPR013325">
    <property type="entry name" value="RNA_pol_sigma_r2"/>
</dbReference>
<dbReference type="SUPFAM" id="SSF88946">
    <property type="entry name" value="Sigma2 domain of RNA polymerase sigma factors"/>
    <property type="match status" value="1"/>
</dbReference>
<dbReference type="EMBL" id="JACIIV010000026">
    <property type="protein sequence ID" value="MBB6228856.1"/>
    <property type="molecule type" value="Genomic_DNA"/>
</dbReference>
<dbReference type="PANTHER" id="PTHR43133">
    <property type="entry name" value="RNA POLYMERASE ECF-TYPE SIGMA FACTO"/>
    <property type="match status" value="1"/>
</dbReference>
<evidence type="ECO:0000259" key="4">
    <source>
        <dbReference type="Pfam" id="PF04542"/>
    </source>
</evidence>
<dbReference type="Pfam" id="PF04542">
    <property type="entry name" value="Sigma70_r2"/>
    <property type="match status" value="1"/>
</dbReference>
<sequence>MMRCETVTGGEANDGDRFAALIKTHAGILRKVSATYARKPEDRADLMQDILANLWAAWPRYDEGRPFSTWMYRVALNVALSHVRRVYREAKVMTALTPDHDAVAATGLDLEANQALDALHATMACFDPLNRAVLLLYLDERGHRVNGGRIPGQCGGVKAGHFRCGPVVCKKAPDR</sequence>
<evidence type="ECO:0000256" key="1">
    <source>
        <dbReference type="ARBA" id="ARBA00023015"/>
    </source>
</evidence>
<dbReference type="GO" id="GO:0016987">
    <property type="term" value="F:sigma factor activity"/>
    <property type="evidence" value="ECO:0007669"/>
    <property type="project" value="UniProtKB-KW"/>
</dbReference>
<reference evidence="5 6" key="1">
    <citation type="submission" date="2020-08" db="EMBL/GenBank/DDBJ databases">
        <title>Genomic Encyclopedia of Type Strains, Phase IV (KMG-IV): sequencing the most valuable type-strain genomes for metagenomic binning, comparative biology and taxonomic classification.</title>
        <authorList>
            <person name="Goeker M."/>
        </authorList>
    </citation>
    <scope>NUCLEOTIDE SEQUENCE [LARGE SCALE GENOMIC DNA]</scope>
    <source>
        <strain evidence="5 6">DSM 102189</strain>
    </source>
</reference>
<feature type="domain" description="RNA polymerase sigma-70 region 2" evidence="4">
    <location>
        <begin position="21"/>
        <end position="86"/>
    </location>
</feature>
<evidence type="ECO:0000313" key="5">
    <source>
        <dbReference type="EMBL" id="MBB6228856.1"/>
    </source>
</evidence>
<accession>A0A841L9M4</accession>
<protein>
    <submittedName>
        <fullName evidence="5">RNA polymerase sigma-70 factor (ECF subfamily)</fullName>
    </submittedName>
</protein>
<dbReference type="NCBIfam" id="TIGR02937">
    <property type="entry name" value="sigma70-ECF"/>
    <property type="match status" value="1"/>
</dbReference>
<dbReference type="Proteomes" id="UP000538147">
    <property type="component" value="Unassembled WGS sequence"/>
</dbReference>
<dbReference type="Gene3D" id="1.10.1740.10">
    <property type="match status" value="1"/>
</dbReference>
<evidence type="ECO:0000313" key="6">
    <source>
        <dbReference type="Proteomes" id="UP000538147"/>
    </source>
</evidence>
<dbReference type="InterPro" id="IPR014284">
    <property type="entry name" value="RNA_pol_sigma-70_dom"/>
</dbReference>
<keyword evidence="3" id="KW-0804">Transcription</keyword>
<proteinExistence type="predicted"/>
<keyword evidence="6" id="KW-1185">Reference proteome</keyword>
<gene>
    <name evidence="5" type="ORF">FHS79_003049</name>
</gene>
<organism evidence="5 6">
    <name type="scientific">Polymorphobacter multimanifer</name>
    <dbReference type="NCBI Taxonomy" id="1070431"/>
    <lineage>
        <taxon>Bacteria</taxon>
        <taxon>Pseudomonadati</taxon>
        <taxon>Pseudomonadota</taxon>
        <taxon>Alphaproteobacteria</taxon>
        <taxon>Sphingomonadales</taxon>
        <taxon>Sphingosinicellaceae</taxon>
        <taxon>Polymorphobacter</taxon>
    </lineage>
</organism>
<name>A0A841L9M4_9SPHN</name>
<feature type="non-terminal residue" evidence="5">
    <location>
        <position position="175"/>
    </location>
</feature>
<evidence type="ECO:0000256" key="3">
    <source>
        <dbReference type="ARBA" id="ARBA00023163"/>
    </source>
</evidence>
<keyword evidence="1" id="KW-0805">Transcription regulation</keyword>
<dbReference type="AlphaFoldDB" id="A0A841L9M4"/>
<keyword evidence="2" id="KW-0731">Sigma factor</keyword>